<reference evidence="2" key="1">
    <citation type="journal article" date="2019" name="Int. J. Syst. Evol. Microbiol.">
        <title>The Global Catalogue of Microorganisms (GCM) 10K type strain sequencing project: providing services to taxonomists for standard genome sequencing and annotation.</title>
        <authorList>
            <consortium name="The Broad Institute Genomics Platform"/>
            <consortium name="The Broad Institute Genome Sequencing Center for Infectious Disease"/>
            <person name="Wu L."/>
            <person name="Ma J."/>
        </authorList>
    </citation>
    <scope>NUCLEOTIDE SEQUENCE [LARGE SCALE GENOMIC DNA]</scope>
    <source>
        <strain evidence="2">KCTC 42217</strain>
    </source>
</reference>
<proteinExistence type="predicted"/>
<keyword evidence="2" id="KW-1185">Reference proteome</keyword>
<evidence type="ECO:0000313" key="2">
    <source>
        <dbReference type="Proteomes" id="UP001597387"/>
    </source>
</evidence>
<protein>
    <submittedName>
        <fullName evidence="1">Uncharacterized protein</fullName>
    </submittedName>
</protein>
<sequence>MKVINLPRAYLKEQLCIKVNNLFLENVADYHYRIVVLPRSLSIIKKRMIGHPIIQRAIMLRLAGKEPLHPY</sequence>
<dbReference type="RefSeq" id="WP_255903795.1">
    <property type="nucleotide sequence ID" value="NZ_JAFMZO010000003.1"/>
</dbReference>
<dbReference type="Proteomes" id="UP001597387">
    <property type="component" value="Unassembled WGS sequence"/>
</dbReference>
<evidence type="ECO:0000313" key="1">
    <source>
        <dbReference type="EMBL" id="MFD2162348.1"/>
    </source>
</evidence>
<gene>
    <name evidence="1" type="ORF">ACFSJU_08080</name>
</gene>
<organism evidence="1 2">
    <name type="scientific">Paradesertivirga mongoliensis</name>
    <dbReference type="NCBI Taxonomy" id="2100740"/>
    <lineage>
        <taxon>Bacteria</taxon>
        <taxon>Pseudomonadati</taxon>
        <taxon>Bacteroidota</taxon>
        <taxon>Sphingobacteriia</taxon>
        <taxon>Sphingobacteriales</taxon>
        <taxon>Sphingobacteriaceae</taxon>
        <taxon>Paradesertivirga</taxon>
    </lineage>
</organism>
<accession>A0ABW4ZJV3</accession>
<comment type="caution">
    <text evidence="1">The sequence shown here is derived from an EMBL/GenBank/DDBJ whole genome shotgun (WGS) entry which is preliminary data.</text>
</comment>
<name>A0ABW4ZJV3_9SPHI</name>
<dbReference type="EMBL" id="JBHUHZ010000001">
    <property type="protein sequence ID" value="MFD2162348.1"/>
    <property type="molecule type" value="Genomic_DNA"/>
</dbReference>